<reference evidence="3" key="3">
    <citation type="submission" date="2015-06" db="UniProtKB">
        <authorList>
            <consortium name="EnsemblMetazoa"/>
        </authorList>
    </citation>
    <scope>IDENTIFICATION</scope>
</reference>
<accession>R7VHN8</accession>
<evidence type="ECO:0000256" key="1">
    <source>
        <dbReference type="SAM" id="MobiDB-lite"/>
    </source>
</evidence>
<evidence type="ECO:0000313" key="2">
    <source>
        <dbReference type="EMBL" id="ELU15185.1"/>
    </source>
</evidence>
<reference evidence="2 4" key="2">
    <citation type="journal article" date="2013" name="Nature">
        <title>Insights into bilaterian evolution from three spiralian genomes.</title>
        <authorList>
            <person name="Simakov O."/>
            <person name="Marletaz F."/>
            <person name="Cho S.J."/>
            <person name="Edsinger-Gonzales E."/>
            <person name="Havlak P."/>
            <person name="Hellsten U."/>
            <person name="Kuo D.H."/>
            <person name="Larsson T."/>
            <person name="Lv J."/>
            <person name="Arendt D."/>
            <person name="Savage R."/>
            <person name="Osoegawa K."/>
            <person name="de Jong P."/>
            <person name="Grimwood J."/>
            <person name="Chapman J.A."/>
            <person name="Shapiro H."/>
            <person name="Aerts A."/>
            <person name="Otillar R.P."/>
            <person name="Terry A.Y."/>
            <person name="Boore J.L."/>
            <person name="Grigoriev I.V."/>
            <person name="Lindberg D.R."/>
            <person name="Seaver E.C."/>
            <person name="Weisblat D.A."/>
            <person name="Putnam N.H."/>
            <person name="Rokhsar D.S."/>
        </authorList>
    </citation>
    <scope>NUCLEOTIDE SEQUENCE</scope>
    <source>
        <strain evidence="2 4">I ESC-2004</strain>
    </source>
</reference>
<dbReference type="AlphaFoldDB" id="R7VHN8"/>
<feature type="region of interest" description="Disordered" evidence="1">
    <location>
        <begin position="44"/>
        <end position="92"/>
    </location>
</feature>
<dbReference type="EMBL" id="AMQN01018122">
    <property type="status" value="NOT_ANNOTATED_CDS"/>
    <property type="molecule type" value="Genomic_DNA"/>
</dbReference>
<organism evidence="2">
    <name type="scientific">Capitella teleta</name>
    <name type="common">Polychaete worm</name>
    <dbReference type="NCBI Taxonomy" id="283909"/>
    <lineage>
        <taxon>Eukaryota</taxon>
        <taxon>Metazoa</taxon>
        <taxon>Spiralia</taxon>
        <taxon>Lophotrochozoa</taxon>
        <taxon>Annelida</taxon>
        <taxon>Polychaeta</taxon>
        <taxon>Sedentaria</taxon>
        <taxon>Scolecida</taxon>
        <taxon>Capitellidae</taxon>
        <taxon>Capitella</taxon>
    </lineage>
</organism>
<name>R7VHN8_CAPTE</name>
<feature type="compositionally biased region" description="Low complexity" evidence="1">
    <location>
        <begin position="49"/>
        <end position="76"/>
    </location>
</feature>
<proteinExistence type="predicted"/>
<reference evidence="4" key="1">
    <citation type="submission" date="2012-12" db="EMBL/GenBank/DDBJ databases">
        <authorList>
            <person name="Hellsten U."/>
            <person name="Grimwood J."/>
            <person name="Chapman J.A."/>
            <person name="Shapiro H."/>
            <person name="Aerts A."/>
            <person name="Otillar R.P."/>
            <person name="Terry A.Y."/>
            <person name="Boore J.L."/>
            <person name="Simakov O."/>
            <person name="Marletaz F."/>
            <person name="Cho S.-J."/>
            <person name="Edsinger-Gonzales E."/>
            <person name="Havlak P."/>
            <person name="Kuo D.-H."/>
            <person name="Larsson T."/>
            <person name="Lv J."/>
            <person name="Arendt D."/>
            <person name="Savage R."/>
            <person name="Osoegawa K."/>
            <person name="de Jong P."/>
            <person name="Lindberg D.R."/>
            <person name="Seaver E.C."/>
            <person name="Weisblat D.A."/>
            <person name="Putnam N.H."/>
            <person name="Grigoriev I.V."/>
            <person name="Rokhsar D.S."/>
        </authorList>
    </citation>
    <scope>NUCLEOTIDE SEQUENCE</scope>
    <source>
        <strain evidence="4">I ESC-2004</strain>
    </source>
</reference>
<sequence>MAYKTQFRCAGCDVIFTSAAVLTLREKHPCMCDADDLKVASIHALDAAPKQPQKSKSTQHQPQPPSSVHSSNSEASPPRKKQRCCPDDDEQIPSWFEPFATRQEALMLHLITLTEERINVENGRITLPQGLFDAIEKKADI</sequence>
<dbReference type="HOGENOM" id="CLU_1827115_0_0_1"/>
<dbReference type="EMBL" id="KB293928">
    <property type="protein sequence ID" value="ELU15185.1"/>
    <property type="molecule type" value="Genomic_DNA"/>
</dbReference>
<evidence type="ECO:0000313" key="4">
    <source>
        <dbReference type="Proteomes" id="UP000014760"/>
    </source>
</evidence>
<gene>
    <name evidence="2" type="ORF">CAPTEDRAFT_215499</name>
</gene>
<protein>
    <submittedName>
        <fullName evidence="2 3">Uncharacterized protein</fullName>
    </submittedName>
</protein>
<dbReference type="Proteomes" id="UP000014760">
    <property type="component" value="Unassembled WGS sequence"/>
</dbReference>
<keyword evidence="4" id="KW-1185">Reference proteome</keyword>
<evidence type="ECO:0000313" key="3">
    <source>
        <dbReference type="EnsemblMetazoa" id="CapteP215499"/>
    </source>
</evidence>
<dbReference type="EnsemblMetazoa" id="CapteT215499">
    <property type="protein sequence ID" value="CapteP215499"/>
    <property type="gene ID" value="CapteG215499"/>
</dbReference>